<dbReference type="Pfam" id="PF04690">
    <property type="entry name" value="YABBY"/>
    <property type="match status" value="1"/>
</dbReference>
<organism evidence="2 3">
    <name type="scientific">Rhizophagus clarus</name>
    <dbReference type="NCBI Taxonomy" id="94130"/>
    <lineage>
        <taxon>Eukaryota</taxon>
        <taxon>Fungi</taxon>
        <taxon>Fungi incertae sedis</taxon>
        <taxon>Mucoromycota</taxon>
        <taxon>Glomeromycotina</taxon>
        <taxon>Glomeromycetes</taxon>
        <taxon>Glomerales</taxon>
        <taxon>Glomeraceae</taxon>
        <taxon>Rhizophagus</taxon>
    </lineage>
</organism>
<comment type="caution">
    <text evidence="2">The sequence shown here is derived from an EMBL/GenBank/DDBJ whole genome shotgun (WGS) entry which is preliminary data.</text>
</comment>
<evidence type="ECO:0000259" key="1">
    <source>
        <dbReference type="Pfam" id="PF04690"/>
    </source>
</evidence>
<feature type="domain" description="YABBY protein C-terminal" evidence="1">
    <location>
        <begin position="23"/>
        <end position="76"/>
    </location>
</feature>
<dbReference type="InterPro" id="IPR056775">
    <property type="entry name" value="YABBY_C"/>
</dbReference>
<dbReference type="OrthoDB" id="2390304at2759"/>
<evidence type="ECO:0000313" key="2">
    <source>
        <dbReference type="EMBL" id="GES95517.1"/>
    </source>
</evidence>
<dbReference type="EMBL" id="BLAL01000242">
    <property type="protein sequence ID" value="GES95517.1"/>
    <property type="molecule type" value="Genomic_DNA"/>
</dbReference>
<sequence length="265" mass="30647">MTNVHDLPKFCSSANPKIITDNNINNKMGQVSRSTKRRQSKPAYHRYIVKEEIAAIKARNSNIPYKKAFAQASRAWYFSLVNLKNQKVIRKSKLRRREIIRSKIKNISKNDRSKKQGKIQMFDEKFEYSDLDDLDVEMSEMSDDIDIDIDEEMVDADDDNCEAEKKDEDDVNKTEINKMNHTQGDINEVNHTSQSEINKMNHTSQDELEISKLNQMAEYEGGTISITGPNEGGRSSDTKDKEVKYDFICDCCKSKFQIQILFSHN</sequence>
<accession>A0A8H3LV54</accession>
<dbReference type="AlphaFoldDB" id="A0A8H3LV54"/>
<dbReference type="Proteomes" id="UP000615446">
    <property type="component" value="Unassembled WGS sequence"/>
</dbReference>
<proteinExistence type="predicted"/>
<name>A0A8H3LV54_9GLOM</name>
<reference evidence="2" key="1">
    <citation type="submission" date="2019-10" db="EMBL/GenBank/DDBJ databases">
        <title>Conservation and host-specific expression of non-tandemly repeated heterogenous ribosome RNA gene in arbuscular mycorrhizal fungi.</title>
        <authorList>
            <person name="Maeda T."/>
            <person name="Kobayashi Y."/>
            <person name="Nakagawa T."/>
            <person name="Ezawa T."/>
            <person name="Yamaguchi K."/>
            <person name="Bino T."/>
            <person name="Nishimoto Y."/>
            <person name="Shigenobu S."/>
            <person name="Kawaguchi M."/>
        </authorList>
    </citation>
    <scope>NUCLEOTIDE SEQUENCE</scope>
    <source>
        <strain evidence="2">HR1</strain>
    </source>
</reference>
<evidence type="ECO:0000313" key="3">
    <source>
        <dbReference type="Proteomes" id="UP000615446"/>
    </source>
</evidence>
<protein>
    <recommendedName>
        <fullName evidence="1">YABBY protein C-terminal domain-containing protein</fullName>
    </recommendedName>
</protein>
<gene>
    <name evidence="2" type="ORF">RCL2_002218100</name>
</gene>